<dbReference type="SUPFAM" id="SSF74788">
    <property type="entry name" value="Cullin repeat-like"/>
    <property type="match status" value="1"/>
</dbReference>
<gene>
    <name evidence="6" type="ORF">FisN_5Lh387</name>
</gene>
<evidence type="ECO:0000259" key="5">
    <source>
        <dbReference type="Pfam" id="PF03081"/>
    </source>
</evidence>
<reference evidence="6 7" key="1">
    <citation type="journal article" date="2015" name="Plant Cell">
        <title>Oil accumulation by the oleaginous diatom Fistulifera solaris as revealed by the genome and transcriptome.</title>
        <authorList>
            <person name="Tanaka T."/>
            <person name="Maeda Y."/>
            <person name="Veluchamy A."/>
            <person name="Tanaka M."/>
            <person name="Abida H."/>
            <person name="Marechal E."/>
            <person name="Bowler C."/>
            <person name="Muto M."/>
            <person name="Sunaga Y."/>
            <person name="Tanaka M."/>
            <person name="Yoshino T."/>
            <person name="Taniguchi T."/>
            <person name="Fukuda Y."/>
            <person name="Nemoto M."/>
            <person name="Matsumoto M."/>
            <person name="Wong P.S."/>
            <person name="Aburatani S."/>
            <person name="Fujibuchi W."/>
        </authorList>
    </citation>
    <scope>NUCLEOTIDE SEQUENCE [LARGE SCALE GENOMIC DNA]</scope>
    <source>
        <strain evidence="6 7">JPCC DA0580</strain>
    </source>
</reference>
<dbReference type="PANTHER" id="PTHR12542">
    <property type="entry name" value="EXOCYST COMPLEX PROTEIN EXO70"/>
    <property type="match status" value="1"/>
</dbReference>
<evidence type="ECO:0000313" key="6">
    <source>
        <dbReference type="EMBL" id="GAX25301.1"/>
    </source>
</evidence>
<name>A0A1Z5KGX8_FISSO</name>
<dbReference type="PANTHER" id="PTHR12542:SF41">
    <property type="entry name" value="EXOCYST COMPLEX COMPONENT 7"/>
    <property type="match status" value="1"/>
</dbReference>
<keyword evidence="4" id="KW-0653">Protein transport</keyword>
<protein>
    <recommendedName>
        <fullName evidence="4">Exocyst subunit Exo70 family protein</fullName>
    </recommendedName>
</protein>
<dbReference type="OrthoDB" id="1922221at2759"/>
<comment type="caution">
    <text evidence="6">The sequence shown here is derived from an EMBL/GenBank/DDBJ whole genome shotgun (WGS) entry which is preliminary data.</text>
</comment>
<dbReference type="Proteomes" id="UP000198406">
    <property type="component" value="Unassembled WGS sequence"/>
</dbReference>
<dbReference type="AlphaFoldDB" id="A0A1Z5KGX8"/>
<evidence type="ECO:0000256" key="1">
    <source>
        <dbReference type="ARBA" id="ARBA00006756"/>
    </source>
</evidence>
<accession>A0A1Z5KGX8</accession>
<dbReference type="GO" id="GO:0005546">
    <property type="term" value="F:phosphatidylinositol-4,5-bisphosphate binding"/>
    <property type="evidence" value="ECO:0007669"/>
    <property type="project" value="InterPro"/>
</dbReference>
<keyword evidence="2 4" id="KW-0813">Transport</keyword>
<dbReference type="GO" id="GO:0015031">
    <property type="term" value="P:protein transport"/>
    <property type="evidence" value="ECO:0007669"/>
    <property type="project" value="UniProtKB-KW"/>
</dbReference>
<dbReference type="InterPro" id="IPR016159">
    <property type="entry name" value="Cullin_repeat-like_dom_sf"/>
</dbReference>
<feature type="domain" description="Exocyst complex subunit Exo70 C-terminal" evidence="5">
    <location>
        <begin position="500"/>
        <end position="788"/>
    </location>
</feature>
<dbReference type="GO" id="GO:0000145">
    <property type="term" value="C:exocyst"/>
    <property type="evidence" value="ECO:0007669"/>
    <property type="project" value="InterPro"/>
</dbReference>
<comment type="similarity">
    <text evidence="1 4">Belongs to the EXO70 family.</text>
</comment>
<dbReference type="InParanoid" id="A0A1Z5KGX8"/>
<dbReference type="GO" id="GO:0006887">
    <property type="term" value="P:exocytosis"/>
    <property type="evidence" value="ECO:0007669"/>
    <property type="project" value="UniProtKB-KW"/>
</dbReference>
<dbReference type="InterPro" id="IPR004140">
    <property type="entry name" value="Exo70"/>
</dbReference>
<evidence type="ECO:0000256" key="2">
    <source>
        <dbReference type="ARBA" id="ARBA00022448"/>
    </source>
</evidence>
<evidence type="ECO:0000256" key="4">
    <source>
        <dbReference type="RuleBase" id="RU365026"/>
    </source>
</evidence>
<evidence type="ECO:0000256" key="3">
    <source>
        <dbReference type="ARBA" id="ARBA00022483"/>
    </source>
</evidence>
<evidence type="ECO:0000313" key="7">
    <source>
        <dbReference type="Proteomes" id="UP000198406"/>
    </source>
</evidence>
<dbReference type="Gene3D" id="1.20.1280.170">
    <property type="entry name" value="Exocyst complex component Exo70"/>
    <property type="match status" value="1"/>
</dbReference>
<keyword evidence="7" id="KW-1185">Reference proteome</keyword>
<dbReference type="Pfam" id="PF03081">
    <property type="entry name" value="Exo70_C"/>
    <property type="match status" value="1"/>
</dbReference>
<proteinExistence type="inferred from homology"/>
<comment type="function">
    <text evidence="4">Component of the exocyst complex.</text>
</comment>
<dbReference type="InterPro" id="IPR046364">
    <property type="entry name" value="Exo70_C"/>
</dbReference>
<keyword evidence="3 4" id="KW-0268">Exocytosis</keyword>
<organism evidence="6 7">
    <name type="scientific">Fistulifera solaris</name>
    <name type="common">Oleaginous diatom</name>
    <dbReference type="NCBI Taxonomy" id="1519565"/>
    <lineage>
        <taxon>Eukaryota</taxon>
        <taxon>Sar</taxon>
        <taxon>Stramenopiles</taxon>
        <taxon>Ochrophyta</taxon>
        <taxon>Bacillariophyta</taxon>
        <taxon>Bacillariophyceae</taxon>
        <taxon>Bacillariophycidae</taxon>
        <taxon>Naviculales</taxon>
        <taxon>Naviculaceae</taxon>
        <taxon>Fistulifera</taxon>
    </lineage>
</organism>
<sequence>MLAAVQASHKRTDELVNLMDQMDDATTEAFQCCEWLNHRAKQLDALTSPASDASSMLSRANANLAATLVLMKDAREKFDTVQDCEPAMERLDKGVKDMEESGEKTKKKKSSLKNRVVLTEQDVYAAGDSIEILRDAFQYFNARSSWRSAPSTLSALERLHKTGVDAMCSLIQIHLKKAGPAVRPKRSLKKDILPADETAQQTRDRLADALQNRDLLKSIGESEEYQPIEARPIREIRAIFDCLGSHGYTLGPIAKREPVGLSEIFGIPAHKVARVEKVGAGSFLNLMKQELRTGFPQLDAYGEARKFTAYFAMDAFYKRIKQDRKKKLEKAQETAIAHAAMTGTKVKMVDDADAAARDAVRCLEHCMVIVAGEKSVYRTIITPSLALRSSEGYDEDEAETSPFFKKACVGAYAHVVGTVIDRTLDIIETVFLKECGIGQTSGKEKSDKDKEPLLTVRAAASAAAAGLRMLDGVRMLGPSLAKLSEMIVGDGQTDPSASIAASLCIAIHRTTVKNSARTLENLAKAIQDDPLKGPLHRPKDASVSTVTSDVVHAIRLVSPFVSAYKSVSKRRALPWDPNLGEEAGELDSFVRYLVMRLFNSLKGKALNYTKDQRDDSQAKSNLFLLNNAFYLLEELGPDSGHNLQQNSKEHYRIEGSWFVDKVQKLMESEKNKYLLHWEALNTHLTAVANQNLEYQKNDSNILSHDSGRLIKERFKGFNEDFERTYALHKKLCVIDPRLRLELQQAVNSVFLPRYRRFHDKYTKIRFSKKNQEAYTKYHPDRIEEMLADLYVDPE</sequence>
<dbReference type="EMBL" id="BDSP01000223">
    <property type="protein sequence ID" value="GAX25301.1"/>
    <property type="molecule type" value="Genomic_DNA"/>
</dbReference>